<gene>
    <name evidence="4" type="ORF">CQ12_16410</name>
</gene>
<evidence type="ECO:0008006" key="6">
    <source>
        <dbReference type="Google" id="ProtNLM"/>
    </source>
</evidence>
<dbReference type="PIRSF" id="PIRSF007542">
    <property type="entry name" value="UCP007542"/>
    <property type="match status" value="1"/>
</dbReference>
<dbReference type="Pfam" id="PF15420">
    <property type="entry name" value="Abhydrolase_9_N"/>
    <property type="match status" value="1"/>
</dbReference>
<feature type="transmembrane region" description="Helical" evidence="1">
    <location>
        <begin position="71"/>
        <end position="95"/>
    </location>
</feature>
<evidence type="ECO:0000259" key="2">
    <source>
        <dbReference type="Pfam" id="PF10081"/>
    </source>
</evidence>
<dbReference type="InterPro" id="IPR012037">
    <property type="entry name" value="Alpha/beta-hydrolase_fam"/>
</dbReference>
<dbReference type="InterPro" id="IPR027788">
    <property type="entry name" value="Alpha/beta-hydrolase_N_dom"/>
</dbReference>
<reference evidence="4 5" key="1">
    <citation type="submission" date="2014-03" db="EMBL/GenBank/DDBJ databases">
        <title>Bradyrhizobium valentinum sp. nov., isolated from effective nodules of Lupinus mariae-josephae, a lupine endemic of basic-lime soils in Eastern Spain.</title>
        <authorList>
            <person name="Duran D."/>
            <person name="Rey L."/>
            <person name="Navarro A."/>
            <person name="Busquets A."/>
            <person name="Imperial J."/>
            <person name="Ruiz-Argueso T."/>
        </authorList>
    </citation>
    <scope>NUCLEOTIDE SEQUENCE [LARGE SCALE GENOMIC DNA]</scope>
    <source>
        <strain evidence="4 5">PAC68</strain>
    </source>
</reference>
<sequence>MKRELWHSLSAGGLVLGTLFFAASLSPTLLPRTFLTQGLLSGCSLAAGYGIGVFGVWLWDYMELARLNGRFLRAAYFATATGCAIVAVVSLSQAARWQNSIRELMELEPVDTAHPLAVSLIALTVFAMLIALARFFRLTLRFVTTLAKRFLPARVSNVVGVIATVALFWLVINGLLFRAFLRVAEASFREYDAGIEVETEPPLDPLKTGSRASLLAWDKLGRAGREFITSGPTREDISVLSSRAALSPVRVYVGLRSADTPGARAKLALEELKRVGGFERSVLIAVTPTGTGWVDPAAIDSIEYLHGGNVASVALQYSYLASWLYLLMDPGYGADVARALFEEIYGYWITLPKDRRPRLYLHGISLGARNSEQSTDLIEVLGEPFDGALWSGPPYSSRLWRWLTDRRNPGSPVWLPRFRDGSFVRFTNQHGEAAEPSGPNAAWGPVRIVYLQYASDPATFFDYRSLYREPEWMLPPRGPDVSPQVRWYPVITLFQLMLDMFMATDAPIGFGHVYAPAHYIEAWQEVTDVRDWSAEEITRLKQHLSKPRHRVVQRREG</sequence>
<evidence type="ECO:0000259" key="3">
    <source>
        <dbReference type="Pfam" id="PF15420"/>
    </source>
</evidence>
<feature type="domain" description="Alpha/beta-hydrolase catalytic" evidence="2">
    <location>
        <begin position="249"/>
        <end position="540"/>
    </location>
</feature>
<dbReference type="EMBL" id="LLXZ01000003">
    <property type="protein sequence ID" value="KRR15356.1"/>
    <property type="molecule type" value="Genomic_DNA"/>
</dbReference>
<name>A0A0R3M622_9BRAD</name>
<keyword evidence="1" id="KW-0472">Membrane</keyword>
<dbReference type="InterPro" id="IPR027787">
    <property type="entry name" value="Alpha/beta-hydrolase_catalytic"/>
</dbReference>
<accession>A0A0R3M622</accession>
<comment type="caution">
    <text evidence="4">The sequence shown here is derived from an EMBL/GenBank/DDBJ whole genome shotgun (WGS) entry which is preliminary data.</text>
</comment>
<feature type="transmembrane region" description="Helical" evidence="1">
    <location>
        <begin position="38"/>
        <end position="59"/>
    </location>
</feature>
<evidence type="ECO:0000313" key="5">
    <source>
        <dbReference type="Proteomes" id="UP000050863"/>
    </source>
</evidence>
<proteinExistence type="predicted"/>
<keyword evidence="1" id="KW-0812">Transmembrane</keyword>
<organism evidence="4 5">
    <name type="scientific">Bradyrhizobium jicamae</name>
    <dbReference type="NCBI Taxonomy" id="280332"/>
    <lineage>
        <taxon>Bacteria</taxon>
        <taxon>Pseudomonadati</taxon>
        <taxon>Pseudomonadota</taxon>
        <taxon>Alphaproteobacteria</taxon>
        <taxon>Hyphomicrobiales</taxon>
        <taxon>Nitrobacteraceae</taxon>
        <taxon>Bradyrhizobium</taxon>
    </lineage>
</organism>
<dbReference type="ESTHER" id="9brad-a0a0r3m622">
    <property type="family name" value="Abhydrolase_9"/>
</dbReference>
<feature type="domain" description="Alpha/beta-hydrolase N-terminal" evidence="3">
    <location>
        <begin position="25"/>
        <end position="232"/>
    </location>
</feature>
<dbReference type="RefSeq" id="WP_057833469.1">
    <property type="nucleotide sequence ID" value="NZ_LLXZ01000003.1"/>
</dbReference>
<keyword evidence="5" id="KW-1185">Reference proteome</keyword>
<protein>
    <recommendedName>
        <fullName evidence="6">Alpha/beta-hydrolase catalytic domain-containing protein</fullName>
    </recommendedName>
</protein>
<dbReference type="AlphaFoldDB" id="A0A0R3M622"/>
<dbReference type="Proteomes" id="UP000050863">
    <property type="component" value="Unassembled WGS sequence"/>
</dbReference>
<feature type="transmembrane region" description="Helical" evidence="1">
    <location>
        <begin position="157"/>
        <end position="181"/>
    </location>
</feature>
<feature type="transmembrane region" description="Helical" evidence="1">
    <location>
        <begin position="115"/>
        <end position="136"/>
    </location>
</feature>
<dbReference type="OrthoDB" id="4397445at2"/>
<dbReference type="Pfam" id="PF10081">
    <property type="entry name" value="Abhydrolase_9"/>
    <property type="match status" value="1"/>
</dbReference>
<evidence type="ECO:0000256" key="1">
    <source>
        <dbReference type="SAM" id="Phobius"/>
    </source>
</evidence>
<evidence type="ECO:0000313" key="4">
    <source>
        <dbReference type="EMBL" id="KRR15356.1"/>
    </source>
</evidence>
<keyword evidence="1" id="KW-1133">Transmembrane helix</keyword>